<evidence type="ECO:0000313" key="4">
    <source>
        <dbReference type="Proteomes" id="UP000320806"/>
    </source>
</evidence>
<gene>
    <name evidence="3" type="ORF">FB459_0614</name>
</gene>
<dbReference type="Pfam" id="PF06445">
    <property type="entry name" value="GyrI-like"/>
    <property type="match status" value="1"/>
</dbReference>
<dbReference type="Gene3D" id="1.10.1660.10">
    <property type="match status" value="1"/>
</dbReference>
<dbReference type="GO" id="GO:0003677">
    <property type="term" value="F:DNA binding"/>
    <property type="evidence" value="ECO:0007669"/>
    <property type="project" value="UniProtKB-KW"/>
</dbReference>
<dbReference type="SMART" id="SM00422">
    <property type="entry name" value="HTH_MERR"/>
    <property type="match status" value="1"/>
</dbReference>
<dbReference type="InterPro" id="IPR011256">
    <property type="entry name" value="Reg_factor_effector_dom_sf"/>
</dbReference>
<dbReference type="OrthoDB" id="7849865at2"/>
<dbReference type="InterPro" id="IPR047057">
    <property type="entry name" value="MerR_fam"/>
</dbReference>
<dbReference type="InterPro" id="IPR000551">
    <property type="entry name" value="MerR-type_HTH_dom"/>
</dbReference>
<dbReference type="EMBL" id="VFMO01000001">
    <property type="protein sequence ID" value="TQJ13213.1"/>
    <property type="molecule type" value="Genomic_DNA"/>
</dbReference>
<evidence type="ECO:0000259" key="2">
    <source>
        <dbReference type="PROSITE" id="PS50937"/>
    </source>
</evidence>
<dbReference type="CDD" id="cd01107">
    <property type="entry name" value="HTH_BmrR"/>
    <property type="match status" value="1"/>
</dbReference>
<name>A0A542ED06_9MICO</name>
<dbReference type="RefSeq" id="WP_129624356.1">
    <property type="nucleotide sequence ID" value="NZ_BAABCI010000015.1"/>
</dbReference>
<proteinExistence type="predicted"/>
<dbReference type="InterPro" id="IPR009061">
    <property type="entry name" value="DNA-bd_dom_put_sf"/>
</dbReference>
<reference evidence="3 4" key="1">
    <citation type="submission" date="2019-06" db="EMBL/GenBank/DDBJ databases">
        <title>Sequencing the genomes of 1000 actinobacteria strains.</title>
        <authorList>
            <person name="Klenk H.-P."/>
        </authorList>
    </citation>
    <scope>NUCLEOTIDE SEQUENCE [LARGE SCALE GENOMIC DNA]</scope>
    <source>
        <strain evidence="3 4">DSM 19828</strain>
    </source>
</reference>
<dbReference type="InterPro" id="IPR010499">
    <property type="entry name" value="AraC_E-bd"/>
</dbReference>
<organism evidence="3 4">
    <name type="scientific">Yimella lutea</name>
    <dbReference type="NCBI Taxonomy" id="587872"/>
    <lineage>
        <taxon>Bacteria</taxon>
        <taxon>Bacillati</taxon>
        <taxon>Actinomycetota</taxon>
        <taxon>Actinomycetes</taxon>
        <taxon>Micrococcales</taxon>
        <taxon>Dermacoccaceae</taxon>
        <taxon>Yimella</taxon>
    </lineage>
</organism>
<dbReference type="PANTHER" id="PTHR30204">
    <property type="entry name" value="REDOX-CYCLING DRUG-SENSING TRANSCRIPTIONAL ACTIVATOR SOXR"/>
    <property type="match status" value="1"/>
</dbReference>
<dbReference type="SMART" id="SM00871">
    <property type="entry name" value="AraC_E_bind"/>
    <property type="match status" value="1"/>
</dbReference>
<keyword evidence="1 3" id="KW-0238">DNA-binding</keyword>
<evidence type="ECO:0000256" key="1">
    <source>
        <dbReference type="ARBA" id="ARBA00023125"/>
    </source>
</evidence>
<dbReference type="Proteomes" id="UP000320806">
    <property type="component" value="Unassembled WGS sequence"/>
</dbReference>
<dbReference type="GO" id="GO:0003700">
    <property type="term" value="F:DNA-binding transcription factor activity"/>
    <property type="evidence" value="ECO:0007669"/>
    <property type="project" value="InterPro"/>
</dbReference>
<dbReference type="Gene3D" id="3.20.80.10">
    <property type="entry name" value="Regulatory factor, effector binding domain"/>
    <property type="match status" value="1"/>
</dbReference>
<accession>A0A542ED06</accession>
<dbReference type="SUPFAM" id="SSF55136">
    <property type="entry name" value="Probable bacterial effector-binding domain"/>
    <property type="match status" value="1"/>
</dbReference>
<dbReference type="InterPro" id="IPR029442">
    <property type="entry name" value="GyrI-like"/>
</dbReference>
<protein>
    <submittedName>
        <fullName evidence="3">DNA-binding transcriptional MerR regulator</fullName>
    </submittedName>
</protein>
<dbReference type="PROSITE" id="PS50937">
    <property type="entry name" value="HTH_MERR_2"/>
    <property type="match status" value="1"/>
</dbReference>
<feature type="domain" description="HTH merR-type" evidence="2">
    <location>
        <begin position="1"/>
        <end position="71"/>
    </location>
</feature>
<dbReference type="PROSITE" id="PS00552">
    <property type="entry name" value="HTH_MERR_1"/>
    <property type="match status" value="1"/>
</dbReference>
<dbReference type="SUPFAM" id="SSF46955">
    <property type="entry name" value="Putative DNA-binding domain"/>
    <property type="match status" value="1"/>
</dbReference>
<evidence type="ECO:0000313" key="3">
    <source>
        <dbReference type="EMBL" id="TQJ13213.1"/>
    </source>
</evidence>
<dbReference type="PANTHER" id="PTHR30204:SF97">
    <property type="entry name" value="MERR FAMILY REGULATORY PROTEIN"/>
    <property type="match status" value="1"/>
</dbReference>
<sequence length="260" mass="28926">MLSIGDFARLAGVSVRMLRHYDRLGLVSAARVDPHTGYRFYEPRQLQRVHALIGLKDLGFTLEQIGPMLAGQIDTETFRELLDRRRAALREQIDADHRRLADVERHLRLMEGNTVMEFIEKSLPALELSQRTATVADRSQIGPVIGPMFEELVAAQIEAGGQPAHPAYAWYRADGERLDFGAGFDTEIDGFETGELDAVERAVTVTYVGPMSGIGDAWAELGTHVASLGLEPYGPCREVYLDTNGPQEKWVTELHQPVRG</sequence>
<keyword evidence="4" id="KW-1185">Reference proteome</keyword>
<dbReference type="AlphaFoldDB" id="A0A542ED06"/>
<comment type="caution">
    <text evidence="3">The sequence shown here is derived from an EMBL/GenBank/DDBJ whole genome shotgun (WGS) entry which is preliminary data.</text>
</comment>
<dbReference type="Pfam" id="PF13411">
    <property type="entry name" value="MerR_1"/>
    <property type="match status" value="1"/>
</dbReference>